<evidence type="ECO:0000256" key="1">
    <source>
        <dbReference type="SAM" id="MobiDB-lite"/>
    </source>
</evidence>
<reference evidence="2" key="1">
    <citation type="journal article" date="2019" name="Environ. Microbiol.">
        <title>Fungal ecological strategies reflected in gene transcription - a case study of two litter decomposers.</title>
        <authorList>
            <person name="Barbi F."/>
            <person name="Kohler A."/>
            <person name="Barry K."/>
            <person name="Baskaran P."/>
            <person name="Daum C."/>
            <person name="Fauchery L."/>
            <person name="Ihrmark K."/>
            <person name="Kuo A."/>
            <person name="LaButti K."/>
            <person name="Lipzen A."/>
            <person name="Morin E."/>
            <person name="Grigoriev I.V."/>
            <person name="Henrissat B."/>
            <person name="Lindahl B."/>
            <person name="Martin F."/>
        </authorList>
    </citation>
    <scope>NUCLEOTIDE SEQUENCE</scope>
    <source>
        <strain evidence="2">JB14</strain>
    </source>
</reference>
<sequence>MSPVPEPLPPPPQRAPKGPKPKCKPCTSVVQGYDQDSVILKAPEAEGSTEDGAANEIAAPEDLDLRGIEDEDDLMDFTSLPDLHGGADTSESDYISVMGMDVDAEDDQSSEAAFETPAVESDGSSYRNMASDSESDSDYEAAFEEWKHSRRADKALNTKNAKKQATAETKKVSKFKKLAVHTAVAAARTEKPPTTTNVVPAVASSKKRASASTKTNIVNKQAKGPDLGGLRADFKIALKKAGAPTLANASNDPLIARLEHARQDRHAQGEYSDAGHMGKFDHEETAESVNAAREAKQAGAKASTVASKKLVETQVRLVPANVNVIDAKERRGNGKCLTFNKTNLPISTTADHHKWDTEFMPTILDFVGTQELQFGMSNNLELKALIRTTWTDVFPLQSNCKDDPAIAGFCHTQIRTYQSELGKKALKIVGRKIDELEDDLEERAAYIAAQLEEDYWAYSNPGFSRADSTGTLQGPGILETFTQHCELAKLFKVKSPHGFPAGALALSAAAYLRALHAFEPGYNSIDEARKTQQAQRKKEGKGRVSNNNKDGFGEDPWAEHIGSYYNLVKSVSDSKWMTIFEATEQFINVCKFEKRQPVSDPVADARIMEQEDKLVMLE</sequence>
<dbReference type="OrthoDB" id="3033509at2759"/>
<dbReference type="AlphaFoldDB" id="A0A6A4GLK9"/>
<organism evidence="2 3">
    <name type="scientific">Gymnopus androsaceus JB14</name>
    <dbReference type="NCBI Taxonomy" id="1447944"/>
    <lineage>
        <taxon>Eukaryota</taxon>
        <taxon>Fungi</taxon>
        <taxon>Dikarya</taxon>
        <taxon>Basidiomycota</taxon>
        <taxon>Agaricomycotina</taxon>
        <taxon>Agaricomycetes</taxon>
        <taxon>Agaricomycetidae</taxon>
        <taxon>Agaricales</taxon>
        <taxon>Marasmiineae</taxon>
        <taxon>Omphalotaceae</taxon>
        <taxon>Gymnopus</taxon>
    </lineage>
</organism>
<feature type="region of interest" description="Disordered" evidence="1">
    <location>
        <begin position="1"/>
        <end position="62"/>
    </location>
</feature>
<protein>
    <submittedName>
        <fullName evidence="2">Uncharacterized protein</fullName>
    </submittedName>
</protein>
<keyword evidence="3" id="KW-1185">Reference proteome</keyword>
<feature type="region of interest" description="Disordered" evidence="1">
    <location>
        <begin position="186"/>
        <end position="213"/>
    </location>
</feature>
<feature type="compositionally biased region" description="Low complexity" evidence="1">
    <location>
        <begin position="198"/>
        <end position="213"/>
    </location>
</feature>
<dbReference type="EMBL" id="ML769904">
    <property type="protein sequence ID" value="KAE9386187.1"/>
    <property type="molecule type" value="Genomic_DNA"/>
</dbReference>
<feature type="region of interest" description="Disordered" evidence="1">
    <location>
        <begin position="529"/>
        <end position="552"/>
    </location>
</feature>
<feature type="compositionally biased region" description="Pro residues" evidence="1">
    <location>
        <begin position="1"/>
        <end position="14"/>
    </location>
</feature>
<name>A0A6A4GLK9_9AGAR</name>
<dbReference type="Proteomes" id="UP000799118">
    <property type="component" value="Unassembled WGS sequence"/>
</dbReference>
<evidence type="ECO:0000313" key="3">
    <source>
        <dbReference type="Proteomes" id="UP000799118"/>
    </source>
</evidence>
<evidence type="ECO:0000313" key="2">
    <source>
        <dbReference type="EMBL" id="KAE9386187.1"/>
    </source>
</evidence>
<accession>A0A6A4GLK9</accession>
<gene>
    <name evidence="2" type="ORF">BT96DRAFT_949295</name>
</gene>
<proteinExistence type="predicted"/>
<feature type="region of interest" description="Disordered" evidence="1">
    <location>
        <begin position="104"/>
        <end position="141"/>
    </location>
</feature>